<reference evidence="2" key="3">
    <citation type="submission" date="2018-07" db="EMBL/GenBank/DDBJ databases">
        <title>WGS assembly of Glycine max.</title>
        <authorList>
            <person name="Schmutz J."/>
            <person name="Cannon S."/>
            <person name="Schlueter J."/>
            <person name="Ma J."/>
            <person name="Mitros T."/>
            <person name="Nelson W."/>
            <person name="Hyten D."/>
            <person name="Song Q."/>
            <person name="Thelen J."/>
            <person name="Cheng J."/>
            <person name="Xu D."/>
            <person name="Hellsten U."/>
            <person name="May G."/>
            <person name="Yu Y."/>
            <person name="Sakurai T."/>
            <person name="Umezawa T."/>
            <person name="Bhattacharyya M."/>
            <person name="Sandhu D."/>
            <person name="Valliyodan B."/>
            <person name="Lindquist E."/>
            <person name="Peto M."/>
            <person name="Grant D."/>
            <person name="Shu S."/>
            <person name="Goodstein D."/>
            <person name="Barry K."/>
            <person name="Futrell-Griggs M."/>
            <person name="Abernathy B."/>
            <person name="Du J."/>
            <person name="Tian Z."/>
            <person name="Zhu L."/>
            <person name="Gill N."/>
            <person name="Joshi T."/>
            <person name="Libault M."/>
            <person name="Sethuraman A."/>
            <person name="Zhang X."/>
            <person name="Shinozaki K."/>
            <person name="Nguyen H."/>
            <person name="Wing R."/>
            <person name="Cregan P."/>
            <person name="Specht J."/>
            <person name="Grimwood J."/>
            <person name="Rokhsar D."/>
            <person name="Stacey G."/>
            <person name="Shoemaker R."/>
            <person name="Jackson S."/>
        </authorList>
    </citation>
    <scope>NUCLEOTIDE SEQUENCE</scope>
    <source>
        <tissue evidence="2">Callus</tissue>
    </source>
</reference>
<keyword evidence="1" id="KW-0812">Transmembrane</keyword>
<dbReference type="EMBL" id="CM000847">
    <property type="protein sequence ID" value="KRH16664.1"/>
    <property type="molecule type" value="Genomic_DNA"/>
</dbReference>
<dbReference type="AlphaFoldDB" id="A0A0R0GN03"/>
<dbReference type="Gramene" id="KRH16664">
    <property type="protein sequence ID" value="KRH16664"/>
    <property type="gene ID" value="GLYMA_14G169100"/>
</dbReference>
<evidence type="ECO:0000256" key="1">
    <source>
        <dbReference type="SAM" id="Phobius"/>
    </source>
</evidence>
<reference evidence="3" key="2">
    <citation type="submission" date="2018-02" db="UniProtKB">
        <authorList>
            <consortium name="EnsemblPlants"/>
        </authorList>
    </citation>
    <scope>IDENTIFICATION</scope>
    <source>
        <strain evidence="3">Williams 82</strain>
    </source>
</reference>
<evidence type="ECO:0000313" key="3">
    <source>
        <dbReference type="EnsemblPlants" id="KRH16664"/>
    </source>
</evidence>
<gene>
    <name evidence="2" type="ORF">GLYMA_14G169100</name>
</gene>
<proteinExistence type="predicted"/>
<feature type="transmembrane region" description="Helical" evidence="1">
    <location>
        <begin position="53"/>
        <end position="72"/>
    </location>
</feature>
<protein>
    <submittedName>
        <fullName evidence="2 3">Uncharacterized protein</fullName>
    </submittedName>
</protein>
<sequence>MFTESYHSSSSIVREGHSSVKMQPITNNGIIASWFDSSYFLDVLITMNKYFKIWFSHSLVTNTLLGVFYQILKYKIVKGEGGGGGDVARKIKEYI</sequence>
<dbReference type="EnsemblPlants" id="KRH16664">
    <property type="protein sequence ID" value="KRH16664"/>
    <property type="gene ID" value="GLYMA_14G169100"/>
</dbReference>
<dbReference type="Proteomes" id="UP000008827">
    <property type="component" value="Chromosome 14"/>
</dbReference>
<keyword evidence="1" id="KW-0472">Membrane</keyword>
<keyword evidence="1" id="KW-1133">Transmembrane helix</keyword>
<dbReference type="InParanoid" id="A0A0R0GN03"/>
<keyword evidence="4" id="KW-1185">Reference proteome</keyword>
<evidence type="ECO:0000313" key="2">
    <source>
        <dbReference type="EMBL" id="KRH16664.1"/>
    </source>
</evidence>
<evidence type="ECO:0000313" key="4">
    <source>
        <dbReference type="Proteomes" id="UP000008827"/>
    </source>
</evidence>
<reference evidence="2 3" key="1">
    <citation type="journal article" date="2010" name="Nature">
        <title>Genome sequence of the palaeopolyploid soybean.</title>
        <authorList>
            <person name="Schmutz J."/>
            <person name="Cannon S.B."/>
            <person name="Schlueter J."/>
            <person name="Ma J."/>
            <person name="Mitros T."/>
            <person name="Nelson W."/>
            <person name="Hyten D.L."/>
            <person name="Song Q."/>
            <person name="Thelen J.J."/>
            <person name="Cheng J."/>
            <person name="Xu D."/>
            <person name="Hellsten U."/>
            <person name="May G.D."/>
            <person name="Yu Y."/>
            <person name="Sakurai T."/>
            <person name="Umezawa T."/>
            <person name="Bhattacharyya M.K."/>
            <person name="Sandhu D."/>
            <person name="Valliyodan B."/>
            <person name="Lindquist E."/>
            <person name="Peto M."/>
            <person name="Grant D."/>
            <person name="Shu S."/>
            <person name="Goodstein D."/>
            <person name="Barry K."/>
            <person name="Futrell-Griggs M."/>
            <person name="Abernathy B."/>
            <person name="Du J."/>
            <person name="Tian Z."/>
            <person name="Zhu L."/>
            <person name="Gill N."/>
            <person name="Joshi T."/>
            <person name="Libault M."/>
            <person name="Sethuraman A."/>
            <person name="Zhang X.-C."/>
            <person name="Shinozaki K."/>
            <person name="Nguyen H.T."/>
            <person name="Wing R.A."/>
            <person name="Cregan P."/>
            <person name="Specht J."/>
            <person name="Grimwood J."/>
            <person name="Rokhsar D."/>
            <person name="Stacey G."/>
            <person name="Shoemaker R.C."/>
            <person name="Jackson S.A."/>
        </authorList>
    </citation>
    <scope>NUCLEOTIDE SEQUENCE</scope>
    <source>
        <strain evidence="3">cv. Williams 82</strain>
        <tissue evidence="2">Callus</tissue>
    </source>
</reference>
<accession>A0A0R0GN03</accession>
<organism evidence="2">
    <name type="scientific">Glycine max</name>
    <name type="common">Soybean</name>
    <name type="synonym">Glycine hispida</name>
    <dbReference type="NCBI Taxonomy" id="3847"/>
    <lineage>
        <taxon>Eukaryota</taxon>
        <taxon>Viridiplantae</taxon>
        <taxon>Streptophyta</taxon>
        <taxon>Embryophyta</taxon>
        <taxon>Tracheophyta</taxon>
        <taxon>Spermatophyta</taxon>
        <taxon>Magnoliopsida</taxon>
        <taxon>eudicotyledons</taxon>
        <taxon>Gunneridae</taxon>
        <taxon>Pentapetalae</taxon>
        <taxon>rosids</taxon>
        <taxon>fabids</taxon>
        <taxon>Fabales</taxon>
        <taxon>Fabaceae</taxon>
        <taxon>Papilionoideae</taxon>
        <taxon>50 kb inversion clade</taxon>
        <taxon>NPAAA clade</taxon>
        <taxon>indigoferoid/millettioid clade</taxon>
        <taxon>Phaseoleae</taxon>
        <taxon>Glycine</taxon>
        <taxon>Glycine subgen. Soja</taxon>
    </lineage>
</organism>
<name>A0A0R0GN03_SOYBN</name>